<evidence type="ECO:0000313" key="1">
    <source>
        <dbReference type="EMBL" id="MCP1168378.1"/>
    </source>
</evidence>
<reference evidence="1" key="1">
    <citation type="submission" date="2022-06" db="EMBL/GenBank/DDBJ databases">
        <title>Limimaricola sediminis sp. nov., isolated from an intertidal sediment.</title>
        <authorList>
            <person name="Shao X."/>
        </authorList>
    </citation>
    <scope>NUCLEOTIDE SEQUENCE</scope>
    <source>
        <strain evidence="1">ASW11-118</strain>
    </source>
</reference>
<name>A0A9X2FWD4_9RHOB</name>
<keyword evidence="2" id="KW-1185">Reference proteome</keyword>
<dbReference type="EMBL" id="JAMYXC010000112">
    <property type="protein sequence ID" value="MCP1168378.1"/>
    <property type="molecule type" value="Genomic_DNA"/>
</dbReference>
<comment type="caution">
    <text evidence="1">The sequence shown here is derived from an EMBL/GenBank/DDBJ whole genome shotgun (WGS) entry which is preliminary data.</text>
</comment>
<dbReference type="RefSeq" id="WP_253331231.1">
    <property type="nucleotide sequence ID" value="NZ_JAMYXC010000112.1"/>
</dbReference>
<proteinExistence type="predicted"/>
<dbReference type="Proteomes" id="UP001139477">
    <property type="component" value="Unassembled WGS sequence"/>
</dbReference>
<evidence type="ECO:0000313" key="2">
    <source>
        <dbReference type="Proteomes" id="UP001139477"/>
    </source>
</evidence>
<sequence length="86" mass="8916">MHDPFDKHQSGLESPPTRLFQIQPDDAADLPQATRALNAAQGGAVRVTSVAGDVATLYVAAGCAFPVRVRRVWATGTTATGLVGLG</sequence>
<dbReference type="AlphaFoldDB" id="A0A9X2FWD4"/>
<accession>A0A9X2FWD4</accession>
<organism evidence="1 2">
    <name type="scientific">Limimaricola litoreus</name>
    <dbReference type="NCBI Taxonomy" id="2955316"/>
    <lineage>
        <taxon>Bacteria</taxon>
        <taxon>Pseudomonadati</taxon>
        <taxon>Pseudomonadota</taxon>
        <taxon>Alphaproteobacteria</taxon>
        <taxon>Rhodobacterales</taxon>
        <taxon>Paracoccaceae</taxon>
        <taxon>Limimaricola</taxon>
    </lineage>
</organism>
<gene>
    <name evidence="1" type="ORF">NHG85_07540</name>
</gene>
<protein>
    <submittedName>
        <fullName evidence="1">Uncharacterized protein</fullName>
    </submittedName>
</protein>